<keyword evidence="1" id="KW-0479">Metal-binding</keyword>
<feature type="domain" description="RING-type" evidence="3">
    <location>
        <begin position="382"/>
        <end position="416"/>
    </location>
</feature>
<dbReference type="PANTHER" id="PTHR15600">
    <property type="entry name" value="SACSIN"/>
    <property type="match status" value="1"/>
</dbReference>
<sequence length="428" mass="47098">QELDGKEELEVLDNICSVTLDRIKEKLLSKSLHAALRIVMIGITNHFPSFEALSIVQIESILKDISQNLQFVKHVHTRFLLLPNLQDVTRTAQHPSLPEWSSNRKHRSIYFADKSMGHILIAEPPSFLTVHDVIAIVVSHRLGAPVILPIASVFACPDGSEKEVLQILHLGTDVGVSKREGRYDCSLGGELLSQDARQVQFLPLRPFYSGEIVAWKTGKEGEKLRYGRVPEDVRPSAGQALYRFPVETAPGETRMLLSSQVYSFKSVSTADLSPAPSLPDVGRVAEVGQPGHSSVSSRTESTDNTAAGLEYGKVSSTELVQAVHDMLSAAGVRMDAEKETLLETTLSLQDQLKESQVALLVEQEKAESAVKEADIAKAAWSCRVCLNNEVNMTIVPCGHVLCNRCSSSVSRCPFCRTQVSKMMKIFRP</sequence>
<evidence type="ECO:0000313" key="5">
    <source>
        <dbReference type="Proteomes" id="UP000015105"/>
    </source>
</evidence>
<dbReference type="InterPro" id="IPR001841">
    <property type="entry name" value="Znf_RING"/>
</dbReference>
<reference evidence="4" key="4">
    <citation type="submission" date="2019-03" db="UniProtKB">
        <authorList>
            <consortium name="EnsemblPlants"/>
        </authorList>
    </citation>
    <scope>IDENTIFICATION</scope>
</reference>
<dbReference type="SMART" id="SM00184">
    <property type="entry name" value="RING"/>
    <property type="match status" value="1"/>
</dbReference>
<dbReference type="EnsemblPlants" id="AET2Gv21219500.7">
    <property type="protein sequence ID" value="AET2Gv21219500.7"/>
    <property type="gene ID" value="AET2Gv21219500"/>
</dbReference>
<reference evidence="5" key="2">
    <citation type="journal article" date="2017" name="Nat. Plants">
        <title>The Aegilops tauschii genome reveals multiple impacts of transposons.</title>
        <authorList>
            <person name="Zhao G."/>
            <person name="Zou C."/>
            <person name="Li K."/>
            <person name="Wang K."/>
            <person name="Li T."/>
            <person name="Gao L."/>
            <person name="Zhang X."/>
            <person name="Wang H."/>
            <person name="Yang Z."/>
            <person name="Liu X."/>
            <person name="Jiang W."/>
            <person name="Mao L."/>
            <person name="Kong X."/>
            <person name="Jiao Y."/>
            <person name="Jia J."/>
        </authorList>
    </citation>
    <scope>NUCLEOTIDE SEQUENCE [LARGE SCALE GENOMIC DNA]</scope>
    <source>
        <strain evidence="5">cv. AL8/78</strain>
    </source>
</reference>
<dbReference type="GO" id="GO:0030544">
    <property type="term" value="F:Hsp70 protein binding"/>
    <property type="evidence" value="ECO:0007669"/>
    <property type="project" value="TreeGrafter"/>
</dbReference>
<evidence type="ECO:0000313" key="4">
    <source>
        <dbReference type="EnsemblPlants" id="AET2Gv21219500.7"/>
    </source>
</evidence>
<dbReference type="Pfam" id="PF13920">
    <property type="entry name" value="zf-C3HC4_3"/>
    <property type="match status" value="1"/>
</dbReference>
<evidence type="ECO:0000256" key="2">
    <source>
        <dbReference type="SAM" id="MobiDB-lite"/>
    </source>
</evidence>
<reference evidence="4" key="3">
    <citation type="journal article" date="2017" name="Nature">
        <title>Genome sequence of the progenitor of the wheat D genome Aegilops tauschii.</title>
        <authorList>
            <person name="Luo M.C."/>
            <person name="Gu Y.Q."/>
            <person name="Puiu D."/>
            <person name="Wang H."/>
            <person name="Twardziok S.O."/>
            <person name="Deal K.R."/>
            <person name="Huo N."/>
            <person name="Zhu T."/>
            <person name="Wang L."/>
            <person name="Wang Y."/>
            <person name="McGuire P.E."/>
            <person name="Liu S."/>
            <person name="Long H."/>
            <person name="Ramasamy R.K."/>
            <person name="Rodriguez J.C."/>
            <person name="Van S.L."/>
            <person name="Yuan L."/>
            <person name="Wang Z."/>
            <person name="Xia Z."/>
            <person name="Xiao L."/>
            <person name="Anderson O.D."/>
            <person name="Ouyang S."/>
            <person name="Liang Y."/>
            <person name="Zimin A.V."/>
            <person name="Pertea G."/>
            <person name="Qi P."/>
            <person name="Bennetzen J.L."/>
            <person name="Dai X."/>
            <person name="Dawson M.W."/>
            <person name="Muller H.G."/>
            <person name="Kugler K."/>
            <person name="Rivarola-Duarte L."/>
            <person name="Spannagl M."/>
            <person name="Mayer K.F.X."/>
            <person name="Lu F.H."/>
            <person name="Bevan M.W."/>
            <person name="Leroy P."/>
            <person name="Li P."/>
            <person name="You F.M."/>
            <person name="Sun Q."/>
            <person name="Liu Z."/>
            <person name="Lyons E."/>
            <person name="Wicker T."/>
            <person name="Salzberg S.L."/>
            <person name="Devos K.M."/>
            <person name="Dvorak J."/>
        </authorList>
    </citation>
    <scope>NUCLEOTIDE SEQUENCE [LARGE SCALE GENOMIC DNA]</scope>
    <source>
        <strain evidence="4">cv. AL8/78</strain>
    </source>
</reference>
<dbReference type="Gene3D" id="3.30.40.10">
    <property type="entry name" value="Zinc/RING finger domain, C3HC4 (zinc finger)"/>
    <property type="match status" value="1"/>
</dbReference>
<dbReference type="InterPro" id="IPR013083">
    <property type="entry name" value="Znf_RING/FYVE/PHD"/>
</dbReference>
<accession>A0A453DFE1</accession>
<dbReference type="SUPFAM" id="SSF57850">
    <property type="entry name" value="RING/U-box"/>
    <property type="match status" value="1"/>
</dbReference>
<dbReference type="Gramene" id="AET2Gv21219500.7">
    <property type="protein sequence ID" value="AET2Gv21219500.7"/>
    <property type="gene ID" value="AET2Gv21219500"/>
</dbReference>
<dbReference type="InterPro" id="IPR052972">
    <property type="entry name" value="Sacsin_chaperone_reg"/>
</dbReference>
<dbReference type="PANTHER" id="PTHR15600:SF42">
    <property type="entry name" value="SACSIN"/>
    <property type="match status" value="1"/>
</dbReference>
<proteinExistence type="predicted"/>
<keyword evidence="5" id="KW-1185">Reference proteome</keyword>
<dbReference type="PROSITE" id="PS50089">
    <property type="entry name" value="ZF_RING_2"/>
    <property type="match status" value="1"/>
</dbReference>
<organism evidence="4 5">
    <name type="scientific">Aegilops tauschii subsp. strangulata</name>
    <name type="common">Goatgrass</name>
    <dbReference type="NCBI Taxonomy" id="200361"/>
    <lineage>
        <taxon>Eukaryota</taxon>
        <taxon>Viridiplantae</taxon>
        <taxon>Streptophyta</taxon>
        <taxon>Embryophyta</taxon>
        <taxon>Tracheophyta</taxon>
        <taxon>Spermatophyta</taxon>
        <taxon>Magnoliopsida</taxon>
        <taxon>Liliopsida</taxon>
        <taxon>Poales</taxon>
        <taxon>Poaceae</taxon>
        <taxon>BOP clade</taxon>
        <taxon>Pooideae</taxon>
        <taxon>Triticodae</taxon>
        <taxon>Triticeae</taxon>
        <taxon>Triticinae</taxon>
        <taxon>Aegilops</taxon>
    </lineage>
</organism>
<dbReference type="Proteomes" id="UP000015105">
    <property type="component" value="Chromosome 2D"/>
</dbReference>
<feature type="compositionally biased region" description="Polar residues" evidence="2">
    <location>
        <begin position="291"/>
        <end position="304"/>
    </location>
</feature>
<reference evidence="4" key="5">
    <citation type="journal article" date="2021" name="G3 (Bethesda)">
        <title>Aegilops tauschii genome assembly Aet v5.0 features greater sequence contiguity and improved annotation.</title>
        <authorList>
            <person name="Wang L."/>
            <person name="Zhu T."/>
            <person name="Rodriguez J.C."/>
            <person name="Deal K.R."/>
            <person name="Dubcovsky J."/>
            <person name="McGuire P.E."/>
            <person name="Lux T."/>
            <person name="Spannagl M."/>
            <person name="Mayer K.F.X."/>
            <person name="Baldrich P."/>
            <person name="Meyers B.C."/>
            <person name="Huo N."/>
            <person name="Gu Y.Q."/>
            <person name="Zhou H."/>
            <person name="Devos K.M."/>
            <person name="Bennetzen J.L."/>
            <person name="Unver T."/>
            <person name="Budak H."/>
            <person name="Gulick P.J."/>
            <person name="Galiba G."/>
            <person name="Kalapos B."/>
            <person name="Nelson D.R."/>
            <person name="Li P."/>
            <person name="You F.M."/>
            <person name="Luo M.C."/>
            <person name="Dvorak J."/>
        </authorList>
    </citation>
    <scope>NUCLEOTIDE SEQUENCE [LARGE SCALE GENOMIC DNA]</scope>
    <source>
        <strain evidence="4">cv. AL8/78</strain>
    </source>
</reference>
<reference evidence="5" key="1">
    <citation type="journal article" date="2014" name="Science">
        <title>Ancient hybridizations among the ancestral genomes of bread wheat.</title>
        <authorList>
            <consortium name="International Wheat Genome Sequencing Consortium,"/>
            <person name="Marcussen T."/>
            <person name="Sandve S.R."/>
            <person name="Heier L."/>
            <person name="Spannagl M."/>
            <person name="Pfeifer M."/>
            <person name="Jakobsen K.S."/>
            <person name="Wulff B.B."/>
            <person name="Steuernagel B."/>
            <person name="Mayer K.F."/>
            <person name="Olsen O.A."/>
        </authorList>
    </citation>
    <scope>NUCLEOTIDE SEQUENCE [LARGE SCALE GENOMIC DNA]</scope>
    <source>
        <strain evidence="5">cv. AL8/78</strain>
    </source>
</reference>
<keyword evidence="1" id="KW-0863">Zinc-finger</keyword>
<dbReference type="AlphaFoldDB" id="A0A453DFE1"/>
<keyword evidence="1" id="KW-0862">Zinc</keyword>
<name>A0A453DFE1_AEGTS</name>
<evidence type="ECO:0000259" key="3">
    <source>
        <dbReference type="PROSITE" id="PS50089"/>
    </source>
</evidence>
<protein>
    <recommendedName>
        <fullName evidence="3">RING-type domain-containing protein</fullName>
    </recommendedName>
</protein>
<dbReference type="GO" id="GO:0008270">
    <property type="term" value="F:zinc ion binding"/>
    <property type="evidence" value="ECO:0007669"/>
    <property type="project" value="UniProtKB-KW"/>
</dbReference>
<feature type="region of interest" description="Disordered" evidence="2">
    <location>
        <begin position="275"/>
        <end position="304"/>
    </location>
</feature>
<evidence type="ECO:0000256" key="1">
    <source>
        <dbReference type="PROSITE-ProRule" id="PRU00175"/>
    </source>
</evidence>